<evidence type="ECO:0000256" key="2">
    <source>
        <dbReference type="ARBA" id="ARBA00061659"/>
    </source>
</evidence>
<dbReference type="FunFam" id="1.25.40.10:FF:000212">
    <property type="entry name" value="Pentatricopeptide repeat-containing protein At2g03380, mitochondrial"/>
    <property type="match status" value="1"/>
</dbReference>
<feature type="repeat" description="PPR" evidence="3">
    <location>
        <begin position="367"/>
        <end position="401"/>
    </location>
</feature>
<dbReference type="GO" id="GO:0003723">
    <property type="term" value="F:RNA binding"/>
    <property type="evidence" value="ECO:0007669"/>
    <property type="project" value="InterPro"/>
</dbReference>
<dbReference type="FunFam" id="1.25.40.10:FF:000344">
    <property type="entry name" value="Pentatricopeptide repeat-containing protein"/>
    <property type="match status" value="1"/>
</dbReference>
<feature type="repeat" description="PPR" evidence="3">
    <location>
        <begin position="568"/>
        <end position="602"/>
    </location>
</feature>
<dbReference type="PANTHER" id="PTHR47926">
    <property type="entry name" value="PENTATRICOPEPTIDE REPEAT-CONTAINING PROTEIN"/>
    <property type="match status" value="1"/>
</dbReference>
<dbReference type="PROSITE" id="PS51375">
    <property type="entry name" value="PPR"/>
    <property type="match status" value="7"/>
</dbReference>
<proteinExistence type="inferred from homology"/>
<keyword evidence="1" id="KW-0677">Repeat</keyword>
<gene>
    <name evidence="4" type="ORF">LIER_17672</name>
</gene>
<dbReference type="EMBL" id="BAABME010004144">
    <property type="protein sequence ID" value="GAA0161331.1"/>
    <property type="molecule type" value="Genomic_DNA"/>
</dbReference>
<dbReference type="Proteomes" id="UP001454036">
    <property type="component" value="Unassembled WGS sequence"/>
</dbReference>
<dbReference type="InterPro" id="IPR002885">
    <property type="entry name" value="PPR_rpt"/>
</dbReference>
<evidence type="ECO:0000256" key="3">
    <source>
        <dbReference type="PROSITE-ProRule" id="PRU00708"/>
    </source>
</evidence>
<dbReference type="NCBIfam" id="TIGR00756">
    <property type="entry name" value="PPR"/>
    <property type="match status" value="5"/>
</dbReference>
<evidence type="ECO:0000313" key="5">
    <source>
        <dbReference type="Proteomes" id="UP001454036"/>
    </source>
</evidence>
<keyword evidence="5" id="KW-1185">Reference proteome</keyword>
<name>A0AAV3QEF6_LITER</name>
<protein>
    <recommendedName>
        <fullName evidence="6">Pentatricopeptide repeat-containing protein</fullName>
    </recommendedName>
</protein>
<dbReference type="InterPro" id="IPR046848">
    <property type="entry name" value="E_motif"/>
</dbReference>
<dbReference type="AlphaFoldDB" id="A0AAV3QEF6"/>
<feature type="repeat" description="PPR" evidence="3">
    <location>
        <begin position="265"/>
        <end position="299"/>
    </location>
</feature>
<dbReference type="Gene3D" id="1.25.40.10">
    <property type="entry name" value="Tetratricopeptide repeat domain"/>
    <property type="match status" value="6"/>
</dbReference>
<accession>A0AAV3QEF6</accession>
<dbReference type="InterPro" id="IPR046960">
    <property type="entry name" value="PPR_At4g14850-like_plant"/>
</dbReference>
<dbReference type="Pfam" id="PF13041">
    <property type="entry name" value="PPR_2"/>
    <property type="match status" value="3"/>
</dbReference>
<dbReference type="Pfam" id="PF01535">
    <property type="entry name" value="PPR"/>
    <property type="match status" value="5"/>
</dbReference>
<dbReference type="GO" id="GO:0009451">
    <property type="term" value="P:RNA modification"/>
    <property type="evidence" value="ECO:0007669"/>
    <property type="project" value="InterPro"/>
</dbReference>
<feature type="repeat" description="PPR" evidence="3">
    <location>
        <begin position="537"/>
        <end position="567"/>
    </location>
</feature>
<feature type="repeat" description="PPR" evidence="3">
    <location>
        <begin position="164"/>
        <end position="198"/>
    </location>
</feature>
<evidence type="ECO:0000256" key="1">
    <source>
        <dbReference type="ARBA" id="ARBA00022737"/>
    </source>
</evidence>
<evidence type="ECO:0008006" key="6">
    <source>
        <dbReference type="Google" id="ProtNLM"/>
    </source>
</evidence>
<evidence type="ECO:0000313" key="4">
    <source>
        <dbReference type="EMBL" id="GAA0161331.1"/>
    </source>
</evidence>
<feature type="repeat" description="PPR" evidence="3">
    <location>
        <begin position="603"/>
        <end position="637"/>
    </location>
</feature>
<organism evidence="4 5">
    <name type="scientific">Lithospermum erythrorhizon</name>
    <name type="common">Purple gromwell</name>
    <name type="synonym">Lithospermum officinale var. erythrorhizon</name>
    <dbReference type="NCBI Taxonomy" id="34254"/>
    <lineage>
        <taxon>Eukaryota</taxon>
        <taxon>Viridiplantae</taxon>
        <taxon>Streptophyta</taxon>
        <taxon>Embryophyta</taxon>
        <taxon>Tracheophyta</taxon>
        <taxon>Spermatophyta</taxon>
        <taxon>Magnoliopsida</taxon>
        <taxon>eudicotyledons</taxon>
        <taxon>Gunneridae</taxon>
        <taxon>Pentapetalae</taxon>
        <taxon>asterids</taxon>
        <taxon>lamiids</taxon>
        <taxon>Boraginales</taxon>
        <taxon>Boraginaceae</taxon>
        <taxon>Boraginoideae</taxon>
        <taxon>Lithospermeae</taxon>
        <taxon>Lithospermum</taxon>
    </lineage>
</organism>
<comment type="similarity">
    <text evidence="2">Belongs to the PPR family. PCMP-E subfamily.</text>
</comment>
<dbReference type="PANTHER" id="PTHR47926:SF344">
    <property type="entry name" value="OS07G0636900 PROTEIN"/>
    <property type="match status" value="1"/>
</dbReference>
<dbReference type="InterPro" id="IPR011990">
    <property type="entry name" value="TPR-like_helical_dom_sf"/>
</dbReference>
<reference evidence="4 5" key="1">
    <citation type="submission" date="2024-01" db="EMBL/GenBank/DDBJ databases">
        <title>The complete chloroplast genome sequence of Lithospermum erythrorhizon: insights into the phylogenetic relationship among Boraginaceae species and the maternal lineages of purple gromwells.</title>
        <authorList>
            <person name="Okada T."/>
            <person name="Watanabe K."/>
        </authorList>
    </citation>
    <scope>NUCLEOTIDE SEQUENCE [LARGE SCALE GENOMIC DNA]</scope>
</reference>
<comment type="caution">
    <text evidence="4">The sequence shown here is derived from an EMBL/GenBank/DDBJ whole genome shotgun (WGS) entry which is preliminary data.</text>
</comment>
<dbReference type="FunFam" id="1.25.40.10:FF:000031">
    <property type="entry name" value="Pentatricopeptide repeat-containing protein mitochondrial"/>
    <property type="match status" value="1"/>
</dbReference>
<feature type="repeat" description="PPR" evidence="3">
    <location>
        <begin position="467"/>
        <end position="501"/>
    </location>
</feature>
<dbReference type="Pfam" id="PF20431">
    <property type="entry name" value="E_motif"/>
    <property type="match status" value="1"/>
</dbReference>
<sequence>MALYMPLFRACSTPRTLTQLHAHLIVNGLHNDHQASTKLIELYAQKGNLKSSKLIFNSFKNPDSFMYGVIIKCHVWNNLFQDSIFMYQEMVCKVDGISNYVFPSIFKACSGIGDLGLGQNVHGRSIKLGFESDIVNESAVLSMYGELGCLSYARRVFDKMIIRDVISWSSIVTSYVKNGEFERGLEIFGEMVLESGEIDAVSVLSVIEACGELGLCRLGKSVHGYVVRRCMLSDGSLESCLIAMYGKCSDLVSAERVFSGSGSGSTSTWTAMISSCNQVDAYEEGLRIFIRMMAANVEPNEVTLMSIICSCARLGWLREGKSVHGFIIRSDFGLDNDLLRSALIDLYANSGKVSDCYKIFDPSIDRHVVSWNMLISGFSQEGMWEEALMLFVQMLTQGITPDSFSLATVVSVSGNFECSEFGRQVHGYVFKTNIFNEYVQNSLIDMYSKCGYVDLAYLIFEDSLKRSVVTWNSMMCGFSHNGYWKETLILFDQLYVSSLEMNEVTFISAIQACSNLGYLDKGKWIHHKLITYGIGKDMYINTALIDMYAKCGHLQMAQRIFDSMLERSIVSWSAMIDGYGMHGHADASISLFTEMVESGTKPNDITFMSILSACSHAGYVEKAKMYFNSMRDFGNQPKFEHYACLVDILSRAGDLSRAYEIIKSMAFPADSSIWGALVNGCRIHRRMDFLKSIQENLDNLCTNDTGFYTLLSNIYADEEEWNKLRTVRSTMRNIGLTKVHAYSMIEADRNIPRLGAYNT</sequence>